<dbReference type="Proteomes" id="UP000054248">
    <property type="component" value="Unassembled WGS sequence"/>
</dbReference>
<accession>A0A0C3Q0I2</accession>
<reference evidence="2" key="2">
    <citation type="submission" date="2015-01" db="EMBL/GenBank/DDBJ databases">
        <title>Evolutionary Origins and Diversification of the Mycorrhizal Mutualists.</title>
        <authorList>
            <consortium name="DOE Joint Genome Institute"/>
            <consortium name="Mycorrhizal Genomics Consortium"/>
            <person name="Kohler A."/>
            <person name="Kuo A."/>
            <person name="Nagy L.G."/>
            <person name="Floudas D."/>
            <person name="Copeland A."/>
            <person name="Barry K.W."/>
            <person name="Cichocki N."/>
            <person name="Veneault-Fourrey C."/>
            <person name="LaButti K."/>
            <person name="Lindquist E.A."/>
            <person name="Lipzen A."/>
            <person name="Lundell T."/>
            <person name="Morin E."/>
            <person name="Murat C."/>
            <person name="Riley R."/>
            <person name="Ohm R."/>
            <person name="Sun H."/>
            <person name="Tunlid A."/>
            <person name="Henrissat B."/>
            <person name="Grigoriev I.V."/>
            <person name="Hibbett D.S."/>
            <person name="Martin F."/>
        </authorList>
    </citation>
    <scope>NUCLEOTIDE SEQUENCE [LARGE SCALE GENOMIC DNA]</scope>
    <source>
        <strain evidence="2">MUT 4182</strain>
    </source>
</reference>
<sequence length="132" mass="14224">MSSLSRTQSMIAVLTSVTRLFPSCLTSEKKPSGCPLLLATTKVEDSAGCPVHPAVCHHRRDGRFAPSCYPTDPEDALGSGFTLDPFVYTFQYVDSSIVKADHILGRALSCSVVSIFQTIKKPTLLVLHLGAL</sequence>
<keyword evidence="2" id="KW-1185">Reference proteome</keyword>
<reference evidence="1 2" key="1">
    <citation type="submission" date="2014-04" db="EMBL/GenBank/DDBJ databases">
        <authorList>
            <consortium name="DOE Joint Genome Institute"/>
            <person name="Kuo A."/>
            <person name="Girlanda M."/>
            <person name="Perotto S."/>
            <person name="Kohler A."/>
            <person name="Nagy L.G."/>
            <person name="Floudas D."/>
            <person name="Copeland A."/>
            <person name="Barry K.W."/>
            <person name="Cichocki N."/>
            <person name="Veneault-Fourrey C."/>
            <person name="LaButti K."/>
            <person name="Lindquist E.A."/>
            <person name="Lipzen A."/>
            <person name="Lundell T."/>
            <person name="Morin E."/>
            <person name="Murat C."/>
            <person name="Sun H."/>
            <person name="Tunlid A."/>
            <person name="Henrissat B."/>
            <person name="Grigoriev I.V."/>
            <person name="Hibbett D.S."/>
            <person name="Martin F."/>
            <person name="Nordberg H.P."/>
            <person name="Cantor M.N."/>
            <person name="Hua S.X."/>
        </authorList>
    </citation>
    <scope>NUCLEOTIDE SEQUENCE [LARGE SCALE GENOMIC DNA]</scope>
    <source>
        <strain evidence="1 2">MUT 4182</strain>
    </source>
</reference>
<organism evidence="1 2">
    <name type="scientific">Tulasnella calospora MUT 4182</name>
    <dbReference type="NCBI Taxonomy" id="1051891"/>
    <lineage>
        <taxon>Eukaryota</taxon>
        <taxon>Fungi</taxon>
        <taxon>Dikarya</taxon>
        <taxon>Basidiomycota</taxon>
        <taxon>Agaricomycotina</taxon>
        <taxon>Agaricomycetes</taxon>
        <taxon>Cantharellales</taxon>
        <taxon>Tulasnellaceae</taxon>
        <taxon>Tulasnella</taxon>
    </lineage>
</organism>
<dbReference type="EMBL" id="KN824046">
    <property type="protein sequence ID" value="KIO15469.1"/>
    <property type="molecule type" value="Genomic_DNA"/>
</dbReference>
<gene>
    <name evidence="1" type="ORF">M407DRAFT_97268</name>
</gene>
<dbReference type="HOGENOM" id="CLU_1918598_0_0_1"/>
<protein>
    <submittedName>
        <fullName evidence="1">Uncharacterized protein</fullName>
    </submittedName>
</protein>
<proteinExistence type="predicted"/>
<evidence type="ECO:0000313" key="2">
    <source>
        <dbReference type="Proteomes" id="UP000054248"/>
    </source>
</evidence>
<dbReference type="AlphaFoldDB" id="A0A0C3Q0I2"/>
<evidence type="ECO:0000313" key="1">
    <source>
        <dbReference type="EMBL" id="KIO15469.1"/>
    </source>
</evidence>
<name>A0A0C3Q0I2_9AGAM</name>